<dbReference type="InterPro" id="IPR004680">
    <property type="entry name" value="Cit_transptr-like_dom"/>
</dbReference>
<dbReference type="Pfam" id="PF02080">
    <property type="entry name" value="TrkA_C"/>
    <property type="match status" value="2"/>
</dbReference>
<feature type="transmembrane region" description="Helical" evidence="7">
    <location>
        <begin position="28"/>
        <end position="46"/>
    </location>
</feature>
<comment type="subcellular location">
    <subcellularLocation>
        <location evidence="1">Membrane</location>
        <topology evidence="1">Multi-pass membrane protein</topology>
    </subcellularLocation>
</comment>
<keyword evidence="2" id="KW-0813">Transport</keyword>
<dbReference type="InterPro" id="IPR051679">
    <property type="entry name" value="DASS-Related_Transporters"/>
</dbReference>
<keyword evidence="4" id="KW-0677">Repeat</keyword>
<name>A0A7K3WV03_9FLAO</name>
<feature type="transmembrane region" description="Helical" evidence="7">
    <location>
        <begin position="83"/>
        <end position="105"/>
    </location>
</feature>
<dbReference type="PROSITE" id="PS51202">
    <property type="entry name" value="RCK_C"/>
    <property type="match status" value="2"/>
</dbReference>
<reference evidence="9 10" key="1">
    <citation type="submission" date="2020-02" db="EMBL/GenBank/DDBJ databases">
        <title>Out from the shadows clarifying the taxonomy of the family Cryomorphaceae and related taxa by utilizing the GTDB taxonomic framework.</title>
        <authorList>
            <person name="Bowman J.P."/>
        </authorList>
    </citation>
    <scope>NUCLEOTIDE SEQUENCE [LARGE SCALE GENOMIC DNA]</scope>
    <source>
        <strain evidence="9 10">QSSC 1-22</strain>
    </source>
</reference>
<feature type="transmembrane region" description="Helical" evidence="7">
    <location>
        <begin position="537"/>
        <end position="555"/>
    </location>
</feature>
<dbReference type="PROSITE" id="PS01271">
    <property type="entry name" value="NA_SULFATE"/>
    <property type="match status" value="1"/>
</dbReference>
<dbReference type="InterPro" id="IPR036721">
    <property type="entry name" value="RCK_C_sf"/>
</dbReference>
<dbReference type="SUPFAM" id="SSF116726">
    <property type="entry name" value="TrkA C-terminal domain-like"/>
    <property type="match status" value="2"/>
</dbReference>
<dbReference type="GO" id="GO:0008324">
    <property type="term" value="F:monoatomic cation transmembrane transporter activity"/>
    <property type="evidence" value="ECO:0007669"/>
    <property type="project" value="InterPro"/>
</dbReference>
<evidence type="ECO:0000313" key="10">
    <source>
        <dbReference type="Proteomes" id="UP000486602"/>
    </source>
</evidence>
<sequence length="597" mass="64959">MTTAAIITLLIVALAIILFVTEVVSIDVVAISLMVILMLTGVVTVAEGLSGFSNPATITVAFMFILSGALLKTGALQYVTHRLTRIFIINHRLGILLMMVLVASISAFVNNTPVVAVFIPVVIQIANASKINPAKLLIPLSFASIMGGMCTLLGTSTNLLVNGIALREGVEAIGIFEMSGLALILLFVGILYMVFIGYRLLPSREPESDLKVKFGLRDYLTDIEIMPGSKLVGIKILESSLVRQLQMDILEIARNGTRFTLPPGDFVLQAGDILKTRCSAEKMMALKDQARIITNPDMKIGDHDLGEGNSTLVEMVITSNAAIEGQTLREADFRRRFRAAPLAIRHREEVLRENLYDVVLRSGDVILAEVKSHFVHALKLMENEQDAPFAIISQQELTDFDRRGFWTTISLVIAMVILAAMGWVDITAAAIAAVILLVFIGNITMKEAYEAVNWKIVFVLAGVLSLGIAMKNSGLDLMIANLLTNNLGTFGPVFILSGIYFATSLLTEVMSNNATAALMAPIGITIATTLGISPTPFLIAIMFAASASFMTPIGYQTNTMVYSAGQYKFTDFIKVGFLLNLLFWIISSFLIPLFFPF</sequence>
<feature type="transmembrane region" description="Helical" evidence="7">
    <location>
        <begin position="575"/>
        <end position="595"/>
    </location>
</feature>
<feature type="transmembrane region" description="Helical" evidence="7">
    <location>
        <begin position="6"/>
        <end position="21"/>
    </location>
</feature>
<keyword evidence="3 7" id="KW-0812">Transmembrane</keyword>
<evidence type="ECO:0000313" key="9">
    <source>
        <dbReference type="EMBL" id="NEN25509.1"/>
    </source>
</evidence>
<dbReference type="RefSeq" id="WP_163286965.1">
    <property type="nucleotide sequence ID" value="NZ_JAAGVY010000057.1"/>
</dbReference>
<keyword evidence="10" id="KW-1185">Reference proteome</keyword>
<feature type="transmembrane region" description="Helical" evidence="7">
    <location>
        <begin position="52"/>
        <end position="71"/>
    </location>
</feature>
<dbReference type="GO" id="GO:0006813">
    <property type="term" value="P:potassium ion transport"/>
    <property type="evidence" value="ECO:0007669"/>
    <property type="project" value="InterPro"/>
</dbReference>
<feature type="transmembrane region" description="Helical" evidence="7">
    <location>
        <begin position="514"/>
        <end position="532"/>
    </location>
</feature>
<dbReference type="PANTHER" id="PTHR43652:SF2">
    <property type="entry name" value="BASIC AMINO ACID ANTIPORTER YFCC-RELATED"/>
    <property type="match status" value="1"/>
</dbReference>
<evidence type="ECO:0000256" key="2">
    <source>
        <dbReference type="ARBA" id="ARBA00022448"/>
    </source>
</evidence>
<evidence type="ECO:0000256" key="3">
    <source>
        <dbReference type="ARBA" id="ARBA00022692"/>
    </source>
</evidence>
<dbReference type="AlphaFoldDB" id="A0A7K3WV03"/>
<feature type="transmembrane region" description="Helical" evidence="7">
    <location>
        <begin position="136"/>
        <end position="161"/>
    </location>
</feature>
<gene>
    <name evidence="9" type="ORF">G3O08_18615</name>
</gene>
<comment type="caution">
    <text evidence="9">The sequence shown here is derived from an EMBL/GenBank/DDBJ whole genome shotgun (WGS) entry which is preliminary data.</text>
</comment>
<dbReference type="Gene3D" id="3.30.70.1450">
    <property type="entry name" value="Regulator of K+ conductance, C-terminal domain"/>
    <property type="match status" value="2"/>
</dbReference>
<dbReference type="InterPro" id="IPR031312">
    <property type="entry name" value="Na/sul_symport_CS"/>
</dbReference>
<proteinExistence type="predicted"/>
<feature type="domain" description="RCK C-terminal" evidence="8">
    <location>
        <begin position="300"/>
        <end position="384"/>
    </location>
</feature>
<feature type="domain" description="RCK C-terminal" evidence="8">
    <location>
        <begin position="207"/>
        <end position="292"/>
    </location>
</feature>
<organism evidence="9 10">
    <name type="scientific">Cryomorpha ignava</name>
    <dbReference type="NCBI Taxonomy" id="101383"/>
    <lineage>
        <taxon>Bacteria</taxon>
        <taxon>Pseudomonadati</taxon>
        <taxon>Bacteroidota</taxon>
        <taxon>Flavobacteriia</taxon>
        <taxon>Flavobacteriales</taxon>
        <taxon>Cryomorphaceae</taxon>
        <taxon>Cryomorpha</taxon>
    </lineage>
</organism>
<dbReference type="Pfam" id="PF03600">
    <property type="entry name" value="CitMHS"/>
    <property type="match status" value="1"/>
</dbReference>
<dbReference type="GO" id="GO:0005886">
    <property type="term" value="C:plasma membrane"/>
    <property type="evidence" value="ECO:0007669"/>
    <property type="project" value="TreeGrafter"/>
</dbReference>
<feature type="transmembrane region" description="Helical" evidence="7">
    <location>
        <begin position="482"/>
        <end position="502"/>
    </location>
</feature>
<feature type="transmembrane region" description="Helical" evidence="7">
    <location>
        <begin position="452"/>
        <end position="470"/>
    </location>
</feature>
<evidence type="ECO:0000256" key="5">
    <source>
        <dbReference type="ARBA" id="ARBA00022989"/>
    </source>
</evidence>
<keyword evidence="6 7" id="KW-0472">Membrane</keyword>
<evidence type="ECO:0000256" key="7">
    <source>
        <dbReference type="SAM" id="Phobius"/>
    </source>
</evidence>
<keyword evidence="5 7" id="KW-1133">Transmembrane helix</keyword>
<protein>
    <submittedName>
        <fullName evidence="9">SLC13 family permease</fullName>
    </submittedName>
</protein>
<evidence type="ECO:0000256" key="6">
    <source>
        <dbReference type="ARBA" id="ARBA00023136"/>
    </source>
</evidence>
<dbReference type="InterPro" id="IPR006037">
    <property type="entry name" value="RCK_C"/>
</dbReference>
<evidence type="ECO:0000259" key="8">
    <source>
        <dbReference type="PROSITE" id="PS51202"/>
    </source>
</evidence>
<dbReference type="Proteomes" id="UP000486602">
    <property type="component" value="Unassembled WGS sequence"/>
</dbReference>
<dbReference type="EMBL" id="JAAGVY010000057">
    <property type="protein sequence ID" value="NEN25509.1"/>
    <property type="molecule type" value="Genomic_DNA"/>
</dbReference>
<feature type="transmembrane region" description="Helical" evidence="7">
    <location>
        <begin position="111"/>
        <end position="129"/>
    </location>
</feature>
<evidence type="ECO:0000256" key="4">
    <source>
        <dbReference type="ARBA" id="ARBA00022737"/>
    </source>
</evidence>
<feature type="transmembrane region" description="Helical" evidence="7">
    <location>
        <begin position="181"/>
        <end position="201"/>
    </location>
</feature>
<accession>A0A7K3WV03</accession>
<evidence type="ECO:0000256" key="1">
    <source>
        <dbReference type="ARBA" id="ARBA00004141"/>
    </source>
</evidence>
<feature type="transmembrane region" description="Helical" evidence="7">
    <location>
        <begin position="411"/>
        <end position="440"/>
    </location>
</feature>
<dbReference type="PANTHER" id="PTHR43652">
    <property type="entry name" value="BASIC AMINO ACID ANTIPORTER YFCC-RELATED"/>
    <property type="match status" value="1"/>
</dbReference>